<evidence type="ECO:0000256" key="1">
    <source>
        <dbReference type="PIRSR" id="PIRSR011396-1"/>
    </source>
</evidence>
<dbReference type="STRING" id="1121022.GCA_000376105_03850"/>
<dbReference type="PANTHER" id="PTHR43747">
    <property type="entry name" value="FAD-BINDING PROTEIN"/>
    <property type="match status" value="1"/>
</dbReference>
<feature type="binding site" evidence="2">
    <location>
        <position position="347"/>
    </location>
    <ligand>
        <name>L-tryptophan</name>
        <dbReference type="ChEBI" id="CHEBI:57912"/>
    </ligand>
</feature>
<feature type="binding site" evidence="2">
    <location>
        <begin position="10"/>
        <end position="13"/>
    </location>
    <ligand>
        <name>FAD</name>
        <dbReference type="ChEBI" id="CHEBI:57692"/>
    </ligand>
</feature>
<dbReference type="OrthoDB" id="462203at2"/>
<keyword evidence="2" id="KW-0274">FAD</keyword>
<name>V4PH04_9CAUL</name>
<comment type="caution">
    <text evidence="3">The sequence shown here is derived from an EMBL/GenBank/DDBJ whole genome shotgun (WGS) entry which is preliminary data.</text>
</comment>
<reference evidence="3 4" key="1">
    <citation type="journal article" date="2014" name="Nature">
        <title>Sequential evolution of bacterial morphology by co-option of a developmental regulator.</title>
        <authorList>
            <person name="Jiang C."/>
            <person name="Brown P.J."/>
            <person name="Ducret A."/>
            <person name="Brun Y.V."/>
        </authorList>
    </citation>
    <scope>NUCLEOTIDE SEQUENCE [LARGE SCALE GENOMIC DNA]</scope>
    <source>
        <strain evidence="3 4">DSM 16100</strain>
    </source>
</reference>
<dbReference type="Gene3D" id="3.50.50.60">
    <property type="entry name" value="FAD/NAD(P)-binding domain"/>
    <property type="match status" value="1"/>
</dbReference>
<dbReference type="PANTHER" id="PTHR43747:SF4">
    <property type="entry name" value="FLAVIN-DEPENDENT TRYPTOPHAN HALOGENASE"/>
    <property type="match status" value="1"/>
</dbReference>
<dbReference type="GO" id="GO:0000166">
    <property type="term" value="F:nucleotide binding"/>
    <property type="evidence" value="ECO:0007669"/>
    <property type="project" value="UniProtKB-KW"/>
</dbReference>
<gene>
    <name evidence="3" type="ORF">ABENE_18395</name>
</gene>
<organism evidence="3 4">
    <name type="scientific">Asticcacaulis benevestitus DSM 16100 = ATCC BAA-896</name>
    <dbReference type="NCBI Taxonomy" id="1121022"/>
    <lineage>
        <taxon>Bacteria</taxon>
        <taxon>Pseudomonadati</taxon>
        <taxon>Pseudomonadota</taxon>
        <taxon>Alphaproteobacteria</taxon>
        <taxon>Caulobacterales</taxon>
        <taxon>Caulobacteraceae</taxon>
        <taxon>Asticcacaulis</taxon>
    </lineage>
</organism>
<dbReference type="InterPro" id="IPR050816">
    <property type="entry name" value="Flavin-dep_Halogenase_NPB"/>
</dbReference>
<keyword evidence="4" id="KW-1185">Reference proteome</keyword>
<accession>V4PH04</accession>
<keyword evidence="2" id="KW-0547">Nucleotide-binding</keyword>
<dbReference type="EMBL" id="AWGB01000055">
    <property type="protein sequence ID" value="ESQ86494.1"/>
    <property type="molecule type" value="Genomic_DNA"/>
</dbReference>
<evidence type="ECO:0000313" key="4">
    <source>
        <dbReference type="Proteomes" id="UP000017837"/>
    </source>
</evidence>
<dbReference type="InterPro" id="IPR033856">
    <property type="entry name" value="Trp_halogen"/>
</dbReference>
<keyword evidence="2" id="KW-0285">Flavoprotein</keyword>
<evidence type="ECO:0000256" key="2">
    <source>
        <dbReference type="PIRSR" id="PIRSR011396-2"/>
    </source>
</evidence>
<feature type="binding site" evidence="2">
    <location>
        <position position="351"/>
    </location>
    <ligand>
        <name>FAD</name>
        <dbReference type="ChEBI" id="CHEBI:57692"/>
    </ligand>
</feature>
<dbReference type="PIRSF" id="PIRSF011396">
    <property type="entry name" value="Trp_halogenase"/>
    <property type="match status" value="1"/>
</dbReference>
<dbReference type="InterPro" id="IPR006905">
    <property type="entry name" value="Flavin_halogenase"/>
</dbReference>
<dbReference type="AlphaFoldDB" id="V4PH04"/>
<feature type="binding site" evidence="2">
    <location>
        <position position="79"/>
    </location>
    <ligand>
        <name>7-chloro-L-tryptophan</name>
        <dbReference type="ChEBI" id="CHEBI:58713"/>
    </ligand>
</feature>
<proteinExistence type="predicted"/>
<evidence type="ECO:0008006" key="5">
    <source>
        <dbReference type="Google" id="ProtNLM"/>
    </source>
</evidence>
<dbReference type="PATRIC" id="fig|1121022.4.peg.3763"/>
<dbReference type="Proteomes" id="UP000017837">
    <property type="component" value="Unassembled WGS sequence"/>
</dbReference>
<sequence>MAKSIIIVGGGTAGWMTAAYLARMLATSTPGGARITVVESEDFGIIGVGEGTFPSIRKTLGRIGLAEADLIRSANATFKQGIAFVNWRSTGSAGPDRYFHPFQIADQGSGLDLLPYWLAGAASGQDWASASNVQMRVADAYRAPKLITHPEYAGPLNYAYHFDAVAFAGLLRSRAIEQGVTHVFDTIDNVTMAPTGEIESLVGRKTGRLTADLYVDCTGFRAQLIGQAMGVPFKSFKSQLFTNRAVAIQVPYDDPAAPIPSYTKAVAQTNGWIWDIGLQERRGTGYVYSSDHTSDEAAEACLRTYIGHAADDLPSRILKFEAGYREVQWKKNCVAVGLSAGFIEPLEATGIGFAEIAGVILAALFPWSDQCDSGAEQFNAQMRERYAHVIDFIKLHYCVSNRRDTDFWLDNINPGSISDGLRDRLEQWKYRAPSFIDVDLKHDIFTEHNWQYVLYGMGYKTILGDRIAALRYFDEARAEFQEIQKQAEYALTIMPEHRSLVELVRRQGFTPKRAA</sequence>
<dbReference type="RefSeq" id="WP_018083539.1">
    <property type="nucleotide sequence ID" value="NZ_AQWM01000035.1"/>
</dbReference>
<dbReference type="InterPro" id="IPR036188">
    <property type="entry name" value="FAD/NAD-bd_sf"/>
</dbReference>
<protein>
    <recommendedName>
        <fullName evidence="5">Tryptophan halogenase</fullName>
    </recommendedName>
</protein>
<feature type="active site" evidence="1">
    <location>
        <position position="79"/>
    </location>
</feature>
<feature type="binding site" evidence="2">
    <location>
        <position position="338"/>
    </location>
    <ligand>
        <name>FAD</name>
        <dbReference type="ChEBI" id="CHEBI:57692"/>
    </ligand>
</feature>
<dbReference type="Pfam" id="PF04820">
    <property type="entry name" value="Trp_halogenase"/>
    <property type="match status" value="1"/>
</dbReference>
<evidence type="ECO:0000313" key="3">
    <source>
        <dbReference type="EMBL" id="ESQ86494.1"/>
    </source>
</evidence>
<dbReference type="eggNOG" id="COG0644">
    <property type="taxonomic scope" value="Bacteria"/>
</dbReference>
<dbReference type="SUPFAM" id="SSF51905">
    <property type="entry name" value="FAD/NAD(P)-binding domain"/>
    <property type="match status" value="1"/>
</dbReference>
<dbReference type="GO" id="GO:0004497">
    <property type="term" value="F:monooxygenase activity"/>
    <property type="evidence" value="ECO:0007669"/>
    <property type="project" value="InterPro"/>
</dbReference>